<dbReference type="PANTHER" id="PTHR15052">
    <property type="entry name" value="RNA POLYMERASE III TRANSCRIPTION INITIATION FACTOR COMPLEX SUBUNIT"/>
    <property type="match status" value="1"/>
</dbReference>
<evidence type="ECO:0000256" key="3">
    <source>
        <dbReference type="ARBA" id="ARBA00023242"/>
    </source>
</evidence>
<evidence type="ECO:0000313" key="5">
    <source>
        <dbReference type="EMBL" id="KAK5541248.1"/>
    </source>
</evidence>
<dbReference type="AlphaFoldDB" id="A0AAV9QEE5"/>
<feature type="compositionally biased region" description="Low complexity" evidence="4">
    <location>
        <begin position="194"/>
        <end position="204"/>
    </location>
</feature>
<feature type="compositionally biased region" description="Polar residues" evidence="4">
    <location>
        <begin position="205"/>
        <end position="215"/>
    </location>
</feature>
<keyword evidence="2" id="KW-0804">Transcription</keyword>
<protein>
    <submittedName>
        <fullName evidence="5">Uncharacterized protein</fullName>
    </submittedName>
</protein>
<feature type="compositionally biased region" description="Low complexity" evidence="4">
    <location>
        <begin position="33"/>
        <end position="44"/>
    </location>
</feature>
<dbReference type="InterPro" id="IPR036322">
    <property type="entry name" value="WD40_repeat_dom_sf"/>
</dbReference>
<comment type="subcellular location">
    <subcellularLocation>
        <location evidence="1">Nucleus</location>
    </subcellularLocation>
</comment>
<dbReference type="InterPro" id="IPR015943">
    <property type="entry name" value="WD40/YVTN_repeat-like_dom_sf"/>
</dbReference>
<feature type="compositionally biased region" description="Basic and acidic residues" evidence="4">
    <location>
        <begin position="45"/>
        <end position="64"/>
    </location>
</feature>
<evidence type="ECO:0000313" key="6">
    <source>
        <dbReference type="Proteomes" id="UP001345827"/>
    </source>
</evidence>
<dbReference type="PANTHER" id="PTHR15052:SF2">
    <property type="entry name" value="GENERAL TRANSCRIPTION FACTOR 3C POLYPEPTIDE 2"/>
    <property type="match status" value="1"/>
</dbReference>
<feature type="compositionally biased region" description="Acidic residues" evidence="4">
    <location>
        <begin position="87"/>
        <end position="102"/>
    </location>
</feature>
<feature type="compositionally biased region" description="Basic residues" evidence="4">
    <location>
        <begin position="7"/>
        <end position="16"/>
    </location>
</feature>
<name>A0AAV9QEE5_9PEZI</name>
<dbReference type="InterPro" id="IPR052416">
    <property type="entry name" value="GTF3C_component"/>
</dbReference>
<feature type="region of interest" description="Disordered" evidence="4">
    <location>
        <begin position="714"/>
        <end position="736"/>
    </location>
</feature>
<evidence type="ECO:0000256" key="2">
    <source>
        <dbReference type="ARBA" id="ARBA00023163"/>
    </source>
</evidence>
<dbReference type="GO" id="GO:0005634">
    <property type="term" value="C:nucleus"/>
    <property type="evidence" value="ECO:0007669"/>
    <property type="project" value="UniProtKB-SubCell"/>
</dbReference>
<dbReference type="Proteomes" id="UP001345827">
    <property type="component" value="Unassembled WGS sequence"/>
</dbReference>
<dbReference type="SUPFAM" id="SSF50978">
    <property type="entry name" value="WD40 repeat-like"/>
    <property type="match status" value="1"/>
</dbReference>
<feature type="compositionally biased region" description="Polar residues" evidence="4">
    <location>
        <begin position="73"/>
        <end position="85"/>
    </location>
</feature>
<dbReference type="Gene3D" id="2.130.10.10">
    <property type="entry name" value="YVTN repeat-like/Quinoprotein amine dehydrogenase"/>
    <property type="match status" value="1"/>
</dbReference>
<gene>
    <name evidence="5" type="ORF">LTR25_003025</name>
</gene>
<keyword evidence="6" id="KW-1185">Reference proteome</keyword>
<dbReference type="EMBL" id="JAXLQG010000004">
    <property type="protein sequence ID" value="KAK5541248.1"/>
    <property type="molecule type" value="Genomic_DNA"/>
</dbReference>
<feature type="region of interest" description="Disordered" evidence="4">
    <location>
        <begin position="1"/>
        <end position="124"/>
    </location>
</feature>
<proteinExistence type="predicted"/>
<keyword evidence="3" id="KW-0539">Nucleus</keyword>
<evidence type="ECO:0000256" key="4">
    <source>
        <dbReference type="SAM" id="MobiDB-lite"/>
    </source>
</evidence>
<accession>A0AAV9QEE5</accession>
<organism evidence="5 6">
    <name type="scientific">Vermiconidia calcicola</name>
    <dbReference type="NCBI Taxonomy" id="1690605"/>
    <lineage>
        <taxon>Eukaryota</taxon>
        <taxon>Fungi</taxon>
        <taxon>Dikarya</taxon>
        <taxon>Ascomycota</taxon>
        <taxon>Pezizomycotina</taxon>
        <taxon>Dothideomycetes</taxon>
        <taxon>Dothideomycetidae</taxon>
        <taxon>Mycosphaerellales</taxon>
        <taxon>Extremaceae</taxon>
        <taxon>Vermiconidia</taxon>
    </lineage>
</organism>
<sequence length="791" mass="87187">MSENRTRRSGRQRKVNPKYANDGWDKETLRVIRASSESSVSSPDEASRPEESQEKTTRIIRDEEVSSDEGDNVSINGPVLSQSLDVETPDEDDEDMGMDSDEDVPKSSRPRPRRPPPPSQAQGRIINTEAANVTTRSRGLAPIHNRAAKSLIYSYTFGPEVEDLQDVLRARDTWLKGRDATLPSRLTLSVALNQSDSSGQDGSQTAAAGSSNNSAFKSVSDSWNDSVLDYQILTQLEDQELYEKYFSRHRPSHSVVLGPFDRQQQYPLDHCSPFDFGWAWPKSEGSADDQASLSSERYHEGWLINVGERVNCLAWAPQHEGVQYLAVATKCTSAQRHLATGKENLRPAFHPSPLFPSAIQIWAFPTKATDISGVRTFAMDLKPKLVMVVCTEWGNIRDMKWCPLNHPPIQDTSISDPTPSPVGFLGILSTDGCAHILGIPCPPNQSSASPTAFKAERAGLCMQPPNDTVFTTLTFATASDLILGTADGSIHLFDLTDASNHAHAHAHAQPQSYMTHRLHNTYITSLATAGPVSTTPLIASMSAAGDLALTDLRSPAQDKISMNHACLPTRDIYYAPFTRSFITGLDRVGSTHLESQSATYLICHHVRHFHMSLRVAKLPDHTGVATALAGSLHHPCILVGTAKGQVHSTNYLRKVLPHPRADKHNTLGAYLQKICEYDWRPLSAQERAEQGFTNEHESEKEEVDLFHGHDARPGVSRFHEGFKPEKTHLGNMPETKKKAWKKDAGAGEPIFEEEHAVTALEWNPNPSCAGFAAMGWGSGIVRIQDLAHDME</sequence>
<dbReference type="GO" id="GO:0000127">
    <property type="term" value="C:transcription factor TFIIIC complex"/>
    <property type="evidence" value="ECO:0007669"/>
    <property type="project" value="TreeGrafter"/>
</dbReference>
<comment type="caution">
    <text evidence="5">The sequence shown here is derived from an EMBL/GenBank/DDBJ whole genome shotgun (WGS) entry which is preliminary data.</text>
</comment>
<evidence type="ECO:0000256" key="1">
    <source>
        <dbReference type="ARBA" id="ARBA00004123"/>
    </source>
</evidence>
<reference evidence="5 6" key="1">
    <citation type="submission" date="2023-06" db="EMBL/GenBank/DDBJ databases">
        <title>Black Yeasts Isolated from many extreme environments.</title>
        <authorList>
            <person name="Coleine C."/>
            <person name="Stajich J.E."/>
            <person name="Selbmann L."/>
        </authorList>
    </citation>
    <scope>NUCLEOTIDE SEQUENCE [LARGE SCALE GENOMIC DNA]</scope>
    <source>
        <strain evidence="5 6">CCFEE 5887</strain>
    </source>
</reference>
<dbReference type="GO" id="GO:0006383">
    <property type="term" value="P:transcription by RNA polymerase III"/>
    <property type="evidence" value="ECO:0007669"/>
    <property type="project" value="TreeGrafter"/>
</dbReference>
<feature type="region of interest" description="Disordered" evidence="4">
    <location>
        <begin position="194"/>
        <end position="215"/>
    </location>
</feature>